<comment type="similarity">
    <text evidence="2 9">Belongs to the RNA polymerase beta chain family.</text>
</comment>
<dbReference type="PANTHER" id="PTHR12949:SF0">
    <property type="entry name" value="DNA-DIRECTED RNA POLYMERASE III SUBUNIT RPC3"/>
    <property type="match status" value="1"/>
</dbReference>
<proteinExistence type="inferred from homology"/>
<evidence type="ECO:0000256" key="7">
    <source>
        <dbReference type="ARBA" id="ARBA00023242"/>
    </source>
</evidence>
<comment type="subunit">
    <text evidence="3 9">Component of the RNA polymerase III (Pol III) complex consisting of 17 subunits.</text>
</comment>
<dbReference type="Proteomes" id="UP000233524">
    <property type="component" value="Unassembled WGS sequence"/>
</dbReference>
<gene>
    <name evidence="13" type="ORF">jhhlp_001264</name>
</gene>
<name>A0A2N3NHR6_9PEZI</name>
<evidence type="ECO:0000256" key="8">
    <source>
        <dbReference type="ARBA" id="ARBA00025127"/>
    </source>
</evidence>
<dbReference type="InterPro" id="IPR055207">
    <property type="entry name" value="POLR3C_WHD"/>
</dbReference>
<dbReference type="SUPFAM" id="SSF46785">
    <property type="entry name" value="Winged helix' DNA-binding domain"/>
    <property type="match status" value="1"/>
</dbReference>
<dbReference type="GO" id="GO:0005666">
    <property type="term" value="C:RNA polymerase III complex"/>
    <property type="evidence" value="ECO:0007669"/>
    <property type="project" value="UniProtKB-UniRule"/>
</dbReference>
<evidence type="ECO:0000256" key="6">
    <source>
        <dbReference type="ARBA" id="ARBA00023163"/>
    </source>
</evidence>
<dbReference type="VEuPathDB" id="FungiDB:jhhlp_001264"/>
<evidence type="ECO:0000313" key="13">
    <source>
        <dbReference type="EMBL" id="PKS11968.1"/>
    </source>
</evidence>
<dbReference type="InterPro" id="IPR039748">
    <property type="entry name" value="RPC3"/>
</dbReference>
<keyword evidence="6 9" id="KW-0804">Transcription</keyword>
<dbReference type="Gene3D" id="1.10.10.10">
    <property type="entry name" value="Winged helix-like DNA-binding domain superfamily/Winged helix DNA-binding domain"/>
    <property type="match status" value="2"/>
</dbReference>
<evidence type="ECO:0000259" key="11">
    <source>
        <dbReference type="Pfam" id="PF08221"/>
    </source>
</evidence>
<dbReference type="STRING" id="41688.A0A2N3NHR6"/>
<dbReference type="AlphaFoldDB" id="A0A2N3NHR6"/>
<accession>A0A2N3NHR6</accession>
<evidence type="ECO:0000313" key="14">
    <source>
        <dbReference type="Proteomes" id="UP000233524"/>
    </source>
</evidence>
<evidence type="ECO:0000256" key="4">
    <source>
        <dbReference type="ARBA" id="ARBA00016689"/>
    </source>
</evidence>
<keyword evidence="5 9" id="KW-0240">DNA-directed RNA polymerase</keyword>
<dbReference type="GO" id="GO:0006351">
    <property type="term" value="P:DNA-templated transcription"/>
    <property type="evidence" value="ECO:0007669"/>
    <property type="project" value="InterPro"/>
</dbReference>
<dbReference type="OrthoDB" id="272392at2759"/>
<dbReference type="InterPro" id="IPR036390">
    <property type="entry name" value="WH_DNA-bd_sf"/>
</dbReference>
<dbReference type="InterPro" id="IPR013197">
    <property type="entry name" value="RNA_pol_III_RPC82-rel_HTH"/>
</dbReference>
<dbReference type="EMBL" id="NLAX01000004">
    <property type="protein sequence ID" value="PKS11968.1"/>
    <property type="molecule type" value="Genomic_DNA"/>
</dbReference>
<dbReference type="InterPro" id="IPR008806">
    <property type="entry name" value="RNA_pol_III_Rpc82_C"/>
</dbReference>
<dbReference type="PANTHER" id="PTHR12949">
    <property type="entry name" value="RNA POLYMERASE III DNA DIRECTED -RELATED"/>
    <property type="match status" value="1"/>
</dbReference>
<organism evidence="13 14">
    <name type="scientific">Lomentospora prolificans</name>
    <dbReference type="NCBI Taxonomy" id="41688"/>
    <lineage>
        <taxon>Eukaryota</taxon>
        <taxon>Fungi</taxon>
        <taxon>Dikarya</taxon>
        <taxon>Ascomycota</taxon>
        <taxon>Pezizomycotina</taxon>
        <taxon>Sordariomycetes</taxon>
        <taxon>Hypocreomycetidae</taxon>
        <taxon>Microascales</taxon>
        <taxon>Microascaceae</taxon>
        <taxon>Lomentospora</taxon>
    </lineage>
</organism>
<dbReference type="Pfam" id="PF22536">
    <property type="entry name" value="WHD_POLR3C"/>
    <property type="match status" value="1"/>
</dbReference>
<protein>
    <recommendedName>
        <fullName evidence="4 9">DNA-directed RNA polymerase III subunit RPC3</fullName>
        <shortName evidence="9">RNA polymerase III subunit C3</shortName>
    </recommendedName>
</protein>
<dbReference type="InterPro" id="IPR036388">
    <property type="entry name" value="WH-like_DNA-bd_sf"/>
</dbReference>
<evidence type="ECO:0000256" key="9">
    <source>
        <dbReference type="RuleBase" id="RU367076"/>
    </source>
</evidence>
<dbReference type="Pfam" id="PF08221">
    <property type="entry name" value="HTH_9"/>
    <property type="match status" value="1"/>
</dbReference>
<evidence type="ECO:0000256" key="5">
    <source>
        <dbReference type="ARBA" id="ARBA00022478"/>
    </source>
</evidence>
<dbReference type="GO" id="GO:0003697">
    <property type="term" value="F:single-stranded DNA binding"/>
    <property type="evidence" value="ECO:0007669"/>
    <property type="project" value="UniProtKB-UniRule"/>
</dbReference>
<feature type="domain" description="RNA polymerase III subunit RPC82-related helix-turn-helix" evidence="11">
    <location>
        <begin position="42"/>
        <end position="87"/>
    </location>
</feature>
<evidence type="ECO:0000256" key="2">
    <source>
        <dbReference type="ARBA" id="ARBA00006835"/>
    </source>
</evidence>
<feature type="domain" description="RNA polymerase III Rpc82 C -terminal" evidence="10">
    <location>
        <begin position="198"/>
        <end position="518"/>
    </location>
</feature>
<evidence type="ECO:0000256" key="3">
    <source>
        <dbReference type="ARBA" id="ARBA00011206"/>
    </source>
</evidence>
<evidence type="ECO:0000256" key="1">
    <source>
        <dbReference type="ARBA" id="ARBA00004123"/>
    </source>
</evidence>
<dbReference type="InParanoid" id="A0A2N3NHR6"/>
<comment type="caution">
    <text evidence="13">The sequence shown here is derived from an EMBL/GenBank/DDBJ whole genome shotgun (WGS) entry which is preliminary data.</text>
</comment>
<evidence type="ECO:0000259" key="12">
    <source>
        <dbReference type="Pfam" id="PF22536"/>
    </source>
</evidence>
<evidence type="ECO:0000259" key="10">
    <source>
        <dbReference type="Pfam" id="PF05645"/>
    </source>
</evidence>
<keyword evidence="7 9" id="KW-0539">Nucleus</keyword>
<dbReference type="FunCoup" id="A0A2N3NHR6">
    <property type="interactions" value="426"/>
</dbReference>
<sequence>MPCAYSQSTQRSSVLCLSTIRLANYLQCVLAVYVETFLALECQERIIEALLQRGSSRIPQLFERTGLNPPQIRHGLAVLLQHNLIYYKVNKDTKVTTYEANTDACYNLLRIGRIVDLVGQQYGQAEQEIVRNLFSLGHVQIADLAQAFGTNSSAAAAAITNGDEHAQSEGAVNGNGVVTAKPGPIIQSVFHLHEVIGRLIQFEILEVVDPESFANPETVYNEIERDYTKKAGEAKSAKGKEDLAREKAALLRATRDRGKALKRKLDAEDGFPTAKRRKLVNGEPNGTSTVSTRRRVLDSSTVVRINYEKCQVDLRNDRLGRFAADVIGHTTSEVYRTLLRLATAKVSRCKEDSRIDGAYSDMFDDDSSKEIIITTLEILECLDPSINLSTDIGRVGKSSVDPNISDHLLQTSAIVGMEGLDGGAQGGPVKPIRNGHISEDDLDSEDEIAAAKTRNGQNGTTNGHVKFENVQTTAEQRVELLRRHLFLLCESKHRFARYCGIQGEGQWTVDFDLVMQALRQVEMDSIIEQTTGRRGLRLTRILRQFGRLDEKVIADKALMKKPSLQGKMVELQKAGFVDVQEVPRDNNRVANRTMFFWYFDADRMCKQLPDRLYKMMLRCLQVLEVERHKVKDILEFVHRTDVKGKEEEVMTPEYYNKYSKHLELERRLLGHAMRLDDIVAVLRDY</sequence>
<comment type="subcellular location">
    <subcellularLocation>
        <location evidence="1 9">Nucleus</location>
    </subcellularLocation>
</comment>
<comment type="function">
    <text evidence="8 9">DNA-dependent RNA polymerase catalyzes the transcription of DNA into RNA using the four ribonucleoside triphosphates as substrates. Specific core component of RNA polymerase III which synthesizes small RNAs, such as 5S rRNA and tRNAs.</text>
</comment>
<keyword evidence="14" id="KW-1185">Reference proteome</keyword>
<dbReference type="Pfam" id="PF05645">
    <property type="entry name" value="RNA_pol_Rpc82"/>
    <property type="match status" value="1"/>
</dbReference>
<feature type="domain" description="DNA-directed RNA polymerase III subunit RPC3 winged-helix" evidence="12">
    <location>
        <begin position="524"/>
        <end position="598"/>
    </location>
</feature>
<reference evidence="13 14" key="1">
    <citation type="journal article" date="2017" name="G3 (Bethesda)">
        <title>First Draft Genome Sequence of the Pathogenic Fungus Lomentospora prolificans (Formerly Scedosporium prolificans).</title>
        <authorList>
            <person name="Luo R."/>
            <person name="Zimin A."/>
            <person name="Workman R."/>
            <person name="Fan Y."/>
            <person name="Pertea G."/>
            <person name="Grossman N."/>
            <person name="Wear M.P."/>
            <person name="Jia B."/>
            <person name="Miller H."/>
            <person name="Casadevall A."/>
            <person name="Timp W."/>
            <person name="Zhang S.X."/>
            <person name="Salzberg S.L."/>
        </authorList>
    </citation>
    <scope>NUCLEOTIDE SEQUENCE [LARGE SCALE GENOMIC DNA]</scope>
    <source>
        <strain evidence="13 14">JHH-5317</strain>
    </source>
</reference>